<dbReference type="PANTHER" id="PTHR32285:SF38">
    <property type="entry name" value="OS01G0614300 PROTEIN"/>
    <property type="match status" value="1"/>
</dbReference>
<comment type="caution">
    <text evidence="10">The sequence shown here is derived from an EMBL/GenBank/DDBJ whole genome shotgun (WGS) entry which is preliminary data.</text>
</comment>
<reference evidence="10 11" key="1">
    <citation type="journal article" date="2018" name="PLoS Genet.">
        <title>Population sequencing reveals clonal diversity and ancestral inbreeding in the grapevine cultivar Chardonnay.</title>
        <authorList>
            <person name="Roach M.J."/>
            <person name="Johnson D.L."/>
            <person name="Bohlmann J."/>
            <person name="van Vuuren H.J."/>
            <person name="Jones S.J."/>
            <person name="Pretorius I.S."/>
            <person name="Schmidt S.A."/>
            <person name="Borneman A.R."/>
        </authorList>
    </citation>
    <scope>NUCLEOTIDE SEQUENCE [LARGE SCALE GENOMIC DNA]</scope>
    <source>
        <strain evidence="11">cv. Chardonnay</strain>
        <tissue evidence="10">Leaf</tissue>
    </source>
</reference>
<keyword evidence="6" id="KW-0472">Membrane</keyword>
<dbReference type="AlphaFoldDB" id="A0A438C8P4"/>
<name>A0A438C8P4_VITVI</name>
<dbReference type="Pfam" id="PF13839">
    <property type="entry name" value="PC-Esterase"/>
    <property type="match status" value="1"/>
</dbReference>
<feature type="domain" description="Trichome birefringence-like C-terminal" evidence="8">
    <location>
        <begin position="250"/>
        <end position="517"/>
    </location>
</feature>
<feature type="region of interest" description="Disordered" evidence="7">
    <location>
        <begin position="51"/>
        <end position="80"/>
    </location>
</feature>
<comment type="subcellular location">
    <subcellularLocation>
        <location evidence="1">Membrane</location>
        <topology evidence="1">Single-pass membrane protein</topology>
    </subcellularLocation>
</comment>
<dbReference type="InterPro" id="IPR026057">
    <property type="entry name" value="TBL_C"/>
</dbReference>
<keyword evidence="5" id="KW-1133">Transmembrane helix</keyword>
<gene>
    <name evidence="10" type="primary">TBL1_0</name>
    <name evidence="10" type="ORF">CK203_115710</name>
</gene>
<evidence type="ECO:0000259" key="8">
    <source>
        <dbReference type="Pfam" id="PF13839"/>
    </source>
</evidence>
<evidence type="ECO:0000256" key="1">
    <source>
        <dbReference type="ARBA" id="ARBA00004167"/>
    </source>
</evidence>
<keyword evidence="4" id="KW-0735">Signal-anchor</keyword>
<feature type="domain" description="Trichome birefringence-like N-terminal" evidence="9">
    <location>
        <begin position="196"/>
        <end position="249"/>
    </location>
</feature>
<accession>A0A438C8P4</accession>
<protein>
    <submittedName>
        <fullName evidence="10">Protein trichome birefringence-like 1</fullName>
    </submittedName>
</protein>
<evidence type="ECO:0000256" key="6">
    <source>
        <dbReference type="ARBA" id="ARBA00023136"/>
    </source>
</evidence>
<feature type="region of interest" description="Disordered" evidence="7">
    <location>
        <begin position="105"/>
        <end position="142"/>
    </location>
</feature>
<dbReference type="GO" id="GO:0016413">
    <property type="term" value="F:O-acetyltransferase activity"/>
    <property type="evidence" value="ECO:0007669"/>
    <property type="project" value="InterPro"/>
</dbReference>
<evidence type="ECO:0000259" key="9">
    <source>
        <dbReference type="Pfam" id="PF14416"/>
    </source>
</evidence>
<organism evidence="10 11">
    <name type="scientific">Vitis vinifera</name>
    <name type="common">Grape</name>
    <dbReference type="NCBI Taxonomy" id="29760"/>
    <lineage>
        <taxon>Eukaryota</taxon>
        <taxon>Viridiplantae</taxon>
        <taxon>Streptophyta</taxon>
        <taxon>Embryophyta</taxon>
        <taxon>Tracheophyta</taxon>
        <taxon>Spermatophyta</taxon>
        <taxon>Magnoliopsida</taxon>
        <taxon>eudicotyledons</taxon>
        <taxon>Gunneridae</taxon>
        <taxon>Pentapetalae</taxon>
        <taxon>rosids</taxon>
        <taxon>Vitales</taxon>
        <taxon>Vitaceae</taxon>
        <taxon>Viteae</taxon>
        <taxon>Vitis</taxon>
    </lineage>
</organism>
<feature type="compositionally biased region" description="Polar residues" evidence="7">
    <location>
        <begin position="62"/>
        <end position="80"/>
    </location>
</feature>
<keyword evidence="3" id="KW-0812">Transmembrane</keyword>
<dbReference type="Proteomes" id="UP000288805">
    <property type="component" value="Unassembled WGS sequence"/>
</dbReference>
<dbReference type="PANTHER" id="PTHR32285">
    <property type="entry name" value="PROTEIN TRICHOME BIREFRINGENCE-LIKE 9-RELATED"/>
    <property type="match status" value="1"/>
</dbReference>
<evidence type="ECO:0000256" key="3">
    <source>
        <dbReference type="ARBA" id="ARBA00022692"/>
    </source>
</evidence>
<dbReference type="InterPro" id="IPR025846">
    <property type="entry name" value="TBL_N"/>
</dbReference>
<comment type="similarity">
    <text evidence="2">Belongs to the PC-esterase family. TBL subfamily.</text>
</comment>
<dbReference type="EMBL" id="QGNW01002463">
    <property type="protein sequence ID" value="RVW19549.1"/>
    <property type="molecule type" value="Genomic_DNA"/>
</dbReference>
<evidence type="ECO:0000256" key="7">
    <source>
        <dbReference type="SAM" id="MobiDB-lite"/>
    </source>
</evidence>
<evidence type="ECO:0000256" key="2">
    <source>
        <dbReference type="ARBA" id="ARBA00007727"/>
    </source>
</evidence>
<evidence type="ECO:0000256" key="5">
    <source>
        <dbReference type="ARBA" id="ARBA00022989"/>
    </source>
</evidence>
<dbReference type="InterPro" id="IPR029962">
    <property type="entry name" value="TBL"/>
</dbReference>
<proteinExistence type="inferred from homology"/>
<dbReference type="Pfam" id="PF14416">
    <property type="entry name" value="PMR5N"/>
    <property type="match status" value="1"/>
</dbReference>
<evidence type="ECO:0000313" key="10">
    <source>
        <dbReference type="EMBL" id="RVW19549.1"/>
    </source>
</evidence>
<evidence type="ECO:0000313" key="11">
    <source>
        <dbReference type="Proteomes" id="UP000288805"/>
    </source>
</evidence>
<evidence type="ECO:0000256" key="4">
    <source>
        <dbReference type="ARBA" id="ARBA00022968"/>
    </source>
</evidence>
<sequence>MAMITISTIKERWKLSITASFMGCIIPVLFLNHSHDSTNLSALLGIRMEPSEPSKLNKHSDSALQNTSTSPTSFGQFPTPNVEFSQISELTGFPDSAPQIMNTSVLFSEPPRPNTEFSEPSKPKMEFSGPSKLTDYPSSALQNTTTSTLSFDQFPRPDMETARPEMEISEPSKPNMDFHEPSKIIENPKLMNHSNEKCDIFDGKWVYDPEGKPLYGPQCPFLHDQVSCRRNGRPDSDYEKWSWQPNECEIPRFNVTDMFERLRGKRLIMVGDSLNGNMWASLACLLYSAIPPSRSHIETNRIPRSFRSKDYNCSVEFYMNPFLVQTYVNKTDGTRVLRLDQISDSARRWQGADIMVFNTGHWWMHKGRFQSWDLFQYKGKLVEEMERESAFGMGLRTWARWVDRYVDRTKTTVFFRSLSPQHSGQHYCYNQSQPILDEFLLPPFPNSMARIVEGRIRRMRTPVRYLNITKLSQYRKDAHPSIYSSKREKLMINQKQSPDCSHWCLPGLPDTWTMLLYVSMVSSNSSSWHLMV</sequence>
<dbReference type="GO" id="GO:0016020">
    <property type="term" value="C:membrane"/>
    <property type="evidence" value="ECO:0007669"/>
    <property type="project" value="UniProtKB-SubCell"/>
</dbReference>